<evidence type="ECO:0000256" key="1">
    <source>
        <dbReference type="SAM" id="Coils"/>
    </source>
</evidence>
<evidence type="ECO:0000313" key="5">
    <source>
        <dbReference type="EMBL" id="ORX96780.1"/>
    </source>
</evidence>
<gene>
    <name evidence="5" type="ORF">K493DRAFT_300742</name>
</gene>
<dbReference type="Proteomes" id="UP000193498">
    <property type="component" value="Unassembled WGS sequence"/>
</dbReference>
<accession>A0A1Y1YFG3</accession>
<evidence type="ECO:0000313" key="6">
    <source>
        <dbReference type="Proteomes" id="UP000193498"/>
    </source>
</evidence>
<dbReference type="OrthoDB" id="432685at2759"/>
<evidence type="ECO:0000256" key="3">
    <source>
        <dbReference type="SAM" id="Phobius"/>
    </source>
</evidence>
<evidence type="ECO:0000259" key="4">
    <source>
        <dbReference type="PROSITE" id="PS50222"/>
    </source>
</evidence>
<reference evidence="5 6" key="1">
    <citation type="submission" date="2016-07" db="EMBL/GenBank/DDBJ databases">
        <title>Pervasive Adenine N6-methylation of Active Genes in Fungi.</title>
        <authorList>
            <consortium name="DOE Joint Genome Institute"/>
            <person name="Mondo S.J."/>
            <person name="Dannebaum R.O."/>
            <person name="Kuo R.C."/>
            <person name="Labutti K."/>
            <person name="Haridas S."/>
            <person name="Kuo A."/>
            <person name="Salamov A."/>
            <person name="Ahrendt S.R."/>
            <person name="Lipzen A."/>
            <person name="Sullivan W."/>
            <person name="Andreopoulos W.B."/>
            <person name="Clum A."/>
            <person name="Lindquist E."/>
            <person name="Daum C."/>
            <person name="Ramamoorthy G.K."/>
            <person name="Gryganskyi A."/>
            <person name="Culley D."/>
            <person name="Magnuson J.K."/>
            <person name="James T.Y."/>
            <person name="O'Malley M.A."/>
            <person name="Stajich J.E."/>
            <person name="Spatafora J.W."/>
            <person name="Visel A."/>
            <person name="Grigoriev I.V."/>
        </authorList>
    </citation>
    <scope>NUCLEOTIDE SEQUENCE [LARGE SCALE GENOMIC DNA]</scope>
    <source>
        <strain evidence="5 6">CBS 931.73</strain>
    </source>
</reference>
<feature type="region of interest" description="Disordered" evidence="2">
    <location>
        <begin position="639"/>
        <end position="661"/>
    </location>
</feature>
<keyword evidence="6" id="KW-1185">Reference proteome</keyword>
<feature type="coiled-coil region" evidence="1">
    <location>
        <begin position="583"/>
        <end position="610"/>
    </location>
</feature>
<dbReference type="STRING" id="1314790.A0A1Y1YFG3"/>
<comment type="caution">
    <text evidence="5">The sequence shown here is derived from an EMBL/GenBank/DDBJ whole genome shotgun (WGS) entry which is preliminary data.</text>
</comment>
<feature type="coiled-coil region" evidence="1">
    <location>
        <begin position="457"/>
        <end position="484"/>
    </location>
</feature>
<keyword evidence="3" id="KW-0812">Transmembrane</keyword>
<keyword evidence="3" id="KW-0472">Membrane</keyword>
<organism evidence="5 6">
    <name type="scientific">Basidiobolus meristosporus CBS 931.73</name>
    <dbReference type="NCBI Taxonomy" id="1314790"/>
    <lineage>
        <taxon>Eukaryota</taxon>
        <taxon>Fungi</taxon>
        <taxon>Fungi incertae sedis</taxon>
        <taxon>Zoopagomycota</taxon>
        <taxon>Entomophthoromycotina</taxon>
        <taxon>Basidiobolomycetes</taxon>
        <taxon>Basidiobolales</taxon>
        <taxon>Basidiobolaceae</taxon>
        <taxon>Basidiobolus</taxon>
    </lineage>
</organism>
<name>A0A1Y1YFG3_9FUNG</name>
<dbReference type="GO" id="GO:0005509">
    <property type="term" value="F:calcium ion binding"/>
    <property type="evidence" value="ECO:0007669"/>
    <property type="project" value="InterPro"/>
</dbReference>
<proteinExistence type="predicted"/>
<dbReference type="InterPro" id="IPR011992">
    <property type="entry name" value="EF-hand-dom_pair"/>
</dbReference>
<keyword evidence="3" id="KW-1133">Transmembrane helix</keyword>
<dbReference type="InParanoid" id="A0A1Y1YFG3"/>
<dbReference type="EMBL" id="MCFE01000146">
    <property type="protein sequence ID" value="ORX96780.1"/>
    <property type="molecule type" value="Genomic_DNA"/>
</dbReference>
<dbReference type="SUPFAM" id="SSF47473">
    <property type="entry name" value="EF-hand"/>
    <property type="match status" value="1"/>
</dbReference>
<dbReference type="PROSITE" id="PS50222">
    <property type="entry name" value="EF_HAND_2"/>
    <property type="match status" value="1"/>
</dbReference>
<sequence>MSLYSNDLCFVSPRRKNIQPEPKTPTSLQSNLKAIFARFDHDNKGTIVAEDLFPILDLFEREQGISLLDSEPKELLNKFCQKNRDLELSADDLHRLISQLSSPLNVRTMSPKINSPSRSHVSSLGYVHPLSPLSSRRRTTPIISKTLSTRKVAATSMRRRSLSQSGFPSKLCFDKEEKRQSPHFSNYPQSITEEDGAIFYGRNRSFSDSMDSLDSPLQLRRENTLEFPKSSRHYQDAVESWRERSYEASSWISSTSEGEVSFERVKGEEFELRGDEDDDALRINRLTRITVDLNKRLRQAEKNLSSSVRQHEDRITDLQNRIDEMHDELAMKKRDIQELKGSEKTHLSQISMLEAEIFSVSKLLAQHKNLYTDLKRQCEEKRVDNEKLQQQLKSKEEELAKVEMDLLSIASEQKKVRTYLARSGLIPFLTKLSLKFQEDRMSFEKHIERLEHEVAFTQTLELEVNELREENQHLRNVVDHLRSDLNDAIKGIQTSTTKEIEVYDISPNKNLHAELAPLLLSAEQDESTNSAHYSDHDVSFGDTLSPLHKTDYFRFPISKQSSVETGRPFAHAHDSGHQWISALEQLKQAKSAIKEERRALLAEIQTLRSSMKEPVALKDMNVQCDLFERTSLLADAAIQHEGPRTKELETQTESPSTNDTSAQCNADIVDLETHQQLVEDFNKLTDQLDAQTTIINELLTLNDHQPQDKIPIATEECQSPAKYTNDTRSAGVEANTLDARSSRISKSLALILAIFILFVLSNFIYSTIPTNFGFITRATRSTPYVSEPSRTLHEPSADELNYSDLNTFKFLGHWFDIFTDDHSMVQVPT</sequence>
<dbReference type="InterPro" id="IPR002048">
    <property type="entry name" value="EF_hand_dom"/>
</dbReference>
<feature type="domain" description="EF-hand" evidence="4">
    <location>
        <begin position="27"/>
        <end position="62"/>
    </location>
</feature>
<dbReference type="AlphaFoldDB" id="A0A1Y1YFG3"/>
<keyword evidence="1" id="KW-0175">Coiled coil</keyword>
<feature type="coiled-coil region" evidence="1">
    <location>
        <begin position="283"/>
        <end position="412"/>
    </location>
</feature>
<protein>
    <recommendedName>
        <fullName evidence="4">EF-hand domain-containing protein</fullName>
    </recommendedName>
</protein>
<feature type="transmembrane region" description="Helical" evidence="3">
    <location>
        <begin position="748"/>
        <end position="768"/>
    </location>
</feature>
<dbReference type="Gene3D" id="1.10.238.10">
    <property type="entry name" value="EF-hand"/>
    <property type="match status" value="1"/>
</dbReference>
<evidence type="ECO:0000256" key="2">
    <source>
        <dbReference type="SAM" id="MobiDB-lite"/>
    </source>
</evidence>
<feature type="compositionally biased region" description="Polar residues" evidence="2">
    <location>
        <begin position="651"/>
        <end position="661"/>
    </location>
</feature>